<organism evidence="1 2">
    <name type="scientific">Rhynchosporium agropyri</name>
    <dbReference type="NCBI Taxonomy" id="914238"/>
    <lineage>
        <taxon>Eukaryota</taxon>
        <taxon>Fungi</taxon>
        <taxon>Dikarya</taxon>
        <taxon>Ascomycota</taxon>
        <taxon>Pezizomycotina</taxon>
        <taxon>Leotiomycetes</taxon>
        <taxon>Helotiales</taxon>
        <taxon>Ploettnerulaceae</taxon>
        <taxon>Rhynchosporium</taxon>
    </lineage>
</organism>
<dbReference type="AlphaFoldDB" id="A0A1E1LSS0"/>
<protein>
    <submittedName>
        <fullName evidence="1">Uncharacterized protein</fullName>
    </submittedName>
</protein>
<sequence length="224" mass="25321">MDDSIKSLVSASLKSLTGTSAITPSDTDEPTICDFKILSETLPIVFLLSGDNRYTMADACTLEVSLAGTLILAERFGNYPWRCLTWLWQYGLRRHSSTTIRITAEGPDIRRGGRLFLISGCSPPIQMHESALKGRLSGRLMVREFTKQSRPSFLSDEVRRLVVQEMDVCRLKFGVRWETAAPEEETPRLNSPFMYVIQIGEVDVHYLQAYFKIDLGASEYKEGR</sequence>
<name>A0A1E1LSS0_9HELO</name>
<proteinExistence type="predicted"/>
<gene>
    <name evidence="1" type="ORF">RAG0_17040</name>
</gene>
<dbReference type="EMBL" id="FJUX01000199">
    <property type="protein sequence ID" value="CZT13551.1"/>
    <property type="molecule type" value="Genomic_DNA"/>
</dbReference>
<accession>A0A1E1LSS0</accession>
<keyword evidence="2" id="KW-1185">Reference proteome</keyword>
<dbReference type="Proteomes" id="UP000178912">
    <property type="component" value="Unassembled WGS sequence"/>
</dbReference>
<evidence type="ECO:0000313" key="2">
    <source>
        <dbReference type="Proteomes" id="UP000178912"/>
    </source>
</evidence>
<evidence type="ECO:0000313" key="1">
    <source>
        <dbReference type="EMBL" id="CZT13551.1"/>
    </source>
</evidence>
<reference evidence="2" key="1">
    <citation type="submission" date="2016-03" db="EMBL/GenBank/DDBJ databases">
        <authorList>
            <person name="Guldener U."/>
        </authorList>
    </citation>
    <scope>NUCLEOTIDE SEQUENCE [LARGE SCALE GENOMIC DNA]</scope>
    <source>
        <strain evidence="2">04CH-RAC-A.6.1</strain>
    </source>
</reference>
<dbReference type="OrthoDB" id="3454830at2759"/>